<evidence type="ECO:0000313" key="3">
    <source>
        <dbReference type="EMBL" id="GIZ91250.1"/>
    </source>
</evidence>
<accession>A0AA37FJU6</accession>
<keyword evidence="1" id="KW-0472">Membrane</keyword>
<dbReference type="Proteomes" id="UP000887212">
    <property type="component" value="Unassembled WGS sequence"/>
</dbReference>
<comment type="caution">
    <text evidence="2">The sequence shown here is derived from an EMBL/GenBank/DDBJ whole genome shotgun (WGS) entry which is preliminary data.</text>
</comment>
<proteinExistence type="predicted"/>
<feature type="transmembrane region" description="Helical" evidence="1">
    <location>
        <begin position="20"/>
        <end position="39"/>
    </location>
</feature>
<reference evidence="2 5" key="1">
    <citation type="submission" date="2021-07" db="EMBL/GenBank/DDBJ databases">
        <title>Whole genome sequencing of carbapenem-resistant Pseudomonas spp. isolated in Japan.</title>
        <authorList>
            <person name="Suzuki M."/>
            <person name="Maehana S."/>
            <person name="Kitasato H."/>
        </authorList>
    </citation>
    <scope>NUCLEOTIDE SEQUENCE</scope>
    <source>
        <strain evidence="2">KAM435</strain>
        <strain evidence="3 5">KAM436</strain>
    </source>
</reference>
<evidence type="ECO:0000256" key="1">
    <source>
        <dbReference type="SAM" id="Phobius"/>
    </source>
</evidence>
<evidence type="ECO:0000313" key="5">
    <source>
        <dbReference type="Proteomes" id="UP000887228"/>
    </source>
</evidence>
<gene>
    <name evidence="2" type="ORF">KAM435_03130</name>
    <name evidence="3" type="ORF">KAM436_02180</name>
</gene>
<dbReference type="AlphaFoldDB" id="A0AA37FJU6"/>
<evidence type="ECO:0000313" key="4">
    <source>
        <dbReference type="Proteomes" id="UP000887212"/>
    </source>
</evidence>
<evidence type="ECO:0000313" key="2">
    <source>
        <dbReference type="EMBL" id="GIZ86986.1"/>
    </source>
</evidence>
<organism evidence="2 4">
    <name type="scientific">Aquipseudomonas alcaligenes</name>
    <name type="common">Pseudomonas alcaligenes</name>
    <dbReference type="NCBI Taxonomy" id="43263"/>
    <lineage>
        <taxon>Bacteria</taxon>
        <taxon>Pseudomonadati</taxon>
        <taxon>Pseudomonadota</taxon>
        <taxon>Gammaproteobacteria</taxon>
        <taxon>Pseudomonadales</taxon>
        <taxon>Pseudomonadaceae</taxon>
        <taxon>Aquipseudomonas</taxon>
    </lineage>
</organism>
<dbReference type="EMBL" id="BPMS01000001">
    <property type="protein sequence ID" value="GIZ86986.1"/>
    <property type="molecule type" value="Genomic_DNA"/>
</dbReference>
<name>A0AA37FJU6_AQUAC</name>
<sequence>MIRVSLQYFWSLFSSYPGQVVNGLALFFAVAGSWLLLATRLREQRAYARLAGESELEEIDQEASLLDEPTLRINRFFYLFGSATLSAALLLSWFSTRL</sequence>
<keyword evidence="1" id="KW-0812">Transmembrane</keyword>
<dbReference type="Proteomes" id="UP000887228">
    <property type="component" value="Unassembled WGS sequence"/>
</dbReference>
<dbReference type="EMBL" id="BPMT01000001">
    <property type="protein sequence ID" value="GIZ91250.1"/>
    <property type="molecule type" value="Genomic_DNA"/>
</dbReference>
<protein>
    <submittedName>
        <fullName evidence="2">Uncharacterized protein</fullName>
    </submittedName>
</protein>
<feature type="transmembrane region" description="Helical" evidence="1">
    <location>
        <begin position="76"/>
        <end position="95"/>
    </location>
</feature>
<keyword evidence="1" id="KW-1133">Transmembrane helix</keyword>